<accession>A0LDF7</accession>
<reference evidence="3 4" key="2">
    <citation type="journal article" date="2012" name="Int. J. Syst. Evol. Microbiol.">
        <title>Magnetococcus marinus gen. nov., sp. nov., a marine, magnetotactic bacterium that represents a novel lineage (Magnetococcaceae fam. nov.; Magnetococcales ord. nov.) at the base of the Alphaproteobacteria.</title>
        <authorList>
            <person name="Bazylinski D.A."/>
            <person name="Williams T.J."/>
            <person name="Lefevre C.T."/>
            <person name="Berg R.J."/>
            <person name="Zhang C.L."/>
            <person name="Bowser S.S."/>
            <person name="Dean A.J."/>
            <person name="Beveridge T.J."/>
        </authorList>
    </citation>
    <scope>NUCLEOTIDE SEQUENCE [LARGE SCALE GENOMIC DNA]</scope>
    <source>
        <strain evidence="4">ATCC BAA-1437 / JCM 17883 / MC-1</strain>
    </source>
</reference>
<keyword evidence="1 3" id="KW-0378">Hydrolase</keyword>
<sequence>MRRLLLCTDMDRTLIPNGKEPEQPGVRALFGRFVAQPGIALAYVTGRHQALVEEAIQRYQLPQPDFVVADVGATLYHVQQGVWRPNQAWQAQLDAVWQGMHAGQIHQLLEDWPGLRLQEPEKQARHKLSYYCGLEEDAPRLIEAIEQHLGAHHIQANLIWSEDVLQQVGLLDILPASASKRHGVMFLLQQLGYGLHETLFAGDSGNDLDVLLSPIPAVLVANADLSVVAAVEGVGAEQLYRAKGSHLQMNGNYAAGILEGVVHFYPEFKALIQALRE</sequence>
<keyword evidence="4" id="KW-1185">Reference proteome</keyword>
<dbReference type="PANTHER" id="PTHR46521">
    <property type="entry name" value="SUCROSE-PHOSPHATASE 2-RELATED"/>
    <property type="match status" value="1"/>
</dbReference>
<protein>
    <submittedName>
        <fullName evidence="3">HAD-superfamily hydrolase, subfamily IIB</fullName>
    </submittedName>
</protein>
<evidence type="ECO:0000259" key="2">
    <source>
        <dbReference type="Pfam" id="PF05116"/>
    </source>
</evidence>
<name>A0LDF7_MAGMM</name>
<dbReference type="Gene3D" id="3.40.50.1000">
    <property type="entry name" value="HAD superfamily/HAD-like"/>
    <property type="match status" value="1"/>
</dbReference>
<dbReference type="SFLD" id="SFLDS00003">
    <property type="entry name" value="Haloacid_Dehalogenase"/>
    <property type="match status" value="1"/>
</dbReference>
<dbReference type="SFLD" id="SFLDG01141">
    <property type="entry name" value="C2.B.1:_Sucrose_Phosphatase_Li"/>
    <property type="match status" value="1"/>
</dbReference>
<dbReference type="STRING" id="156889.Mmc1_3515"/>
<dbReference type="InterPro" id="IPR036412">
    <property type="entry name" value="HAD-like_sf"/>
</dbReference>
<dbReference type="GO" id="GO:0016791">
    <property type="term" value="F:phosphatase activity"/>
    <property type="evidence" value="ECO:0007669"/>
    <property type="project" value="UniProtKB-ARBA"/>
</dbReference>
<dbReference type="OrthoDB" id="7847955at2"/>
<dbReference type="Pfam" id="PF05116">
    <property type="entry name" value="S6PP"/>
    <property type="match status" value="1"/>
</dbReference>
<gene>
    <name evidence="3" type="ordered locus">Mmc1_3515</name>
</gene>
<dbReference type="SUPFAM" id="SSF56784">
    <property type="entry name" value="HAD-like"/>
    <property type="match status" value="1"/>
</dbReference>
<evidence type="ECO:0000313" key="4">
    <source>
        <dbReference type="Proteomes" id="UP000002586"/>
    </source>
</evidence>
<organism evidence="3 4">
    <name type="scientific">Magnetococcus marinus (strain ATCC BAA-1437 / JCM 17883 / MC-1)</name>
    <dbReference type="NCBI Taxonomy" id="156889"/>
    <lineage>
        <taxon>Bacteria</taxon>
        <taxon>Pseudomonadati</taxon>
        <taxon>Pseudomonadota</taxon>
        <taxon>Magnetococcia</taxon>
        <taxon>Magnetococcales</taxon>
        <taxon>Magnetococcaceae</taxon>
        <taxon>Magnetococcus</taxon>
    </lineage>
</organism>
<dbReference type="InterPro" id="IPR006380">
    <property type="entry name" value="SPP-like_dom"/>
</dbReference>
<dbReference type="InterPro" id="IPR051518">
    <property type="entry name" value="Sucrose_Phosphatase"/>
</dbReference>
<dbReference type="EMBL" id="CP000471">
    <property type="protein sequence ID" value="ABK46000.1"/>
    <property type="molecule type" value="Genomic_DNA"/>
</dbReference>
<dbReference type="eggNOG" id="COG0561">
    <property type="taxonomic scope" value="Bacteria"/>
</dbReference>
<dbReference type="PANTHER" id="PTHR46521:SF4">
    <property type="entry name" value="SUCROSE-PHOSPHATASE 2-RELATED"/>
    <property type="match status" value="1"/>
</dbReference>
<feature type="domain" description="Sucrose phosphatase-like" evidence="2">
    <location>
        <begin position="3"/>
        <end position="264"/>
    </location>
</feature>
<proteinExistence type="predicted"/>
<reference evidence="4" key="1">
    <citation type="journal article" date="2009" name="Appl. Environ. Microbiol.">
        <title>Complete genome sequence of the chemolithoautotrophic marine magnetotactic coccus strain MC-1.</title>
        <authorList>
            <person name="Schubbe S."/>
            <person name="Williams T.J."/>
            <person name="Xie G."/>
            <person name="Kiss H.E."/>
            <person name="Brettin T.S."/>
            <person name="Martinez D."/>
            <person name="Ross C.A."/>
            <person name="Schuler D."/>
            <person name="Cox B.L."/>
            <person name="Nealson K.H."/>
            <person name="Bazylinski D.A."/>
        </authorList>
    </citation>
    <scope>NUCLEOTIDE SEQUENCE [LARGE SCALE GENOMIC DNA]</scope>
    <source>
        <strain evidence="4">ATCC BAA-1437 / JCM 17883 / MC-1</strain>
    </source>
</reference>
<evidence type="ECO:0000313" key="3">
    <source>
        <dbReference type="EMBL" id="ABK46000.1"/>
    </source>
</evidence>
<dbReference type="HOGENOM" id="CLU_030534_2_0_5"/>
<dbReference type="InterPro" id="IPR023214">
    <property type="entry name" value="HAD_sf"/>
</dbReference>
<dbReference type="KEGG" id="mgm:Mmc1_3515"/>
<dbReference type="AlphaFoldDB" id="A0LDF7"/>
<dbReference type="SFLD" id="SFLDG01140">
    <property type="entry name" value="C2.B:_Phosphomannomutase_and_P"/>
    <property type="match status" value="1"/>
</dbReference>
<dbReference type="Gene3D" id="3.90.1070.10">
    <property type="match status" value="1"/>
</dbReference>
<dbReference type="InterPro" id="IPR006379">
    <property type="entry name" value="HAD-SF_hydro_IIB"/>
</dbReference>
<dbReference type="NCBIfam" id="TIGR01484">
    <property type="entry name" value="HAD-SF-IIB"/>
    <property type="match status" value="1"/>
</dbReference>
<evidence type="ECO:0000256" key="1">
    <source>
        <dbReference type="ARBA" id="ARBA00022801"/>
    </source>
</evidence>
<dbReference type="Proteomes" id="UP000002586">
    <property type="component" value="Chromosome"/>
</dbReference>
<dbReference type="RefSeq" id="WP_011715056.1">
    <property type="nucleotide sequence ID" value="NC_008576.1"/>
</dbReference>